<dbReference type="NCBIfam" id="TIGR01899">
    <property type="entry name" value="cas_TM1807_csm5"/>
    <property type="match status" value="1"/>
</dbReference>
<evidence type="ECO:0000256" key="6">
    <source>
        <dbReference type="ARBA" id="ARBA00031720"/>
    </source>
</evidence>
<evidence type="ECO:0000256" key="2">
    <source>
        <dbReference type="ARBA" id="ARBA00006680"/>
    </source>
</evidence>
<evidence type="ECO:0000256" key="7">
    <source>
        <dbReference type="SAM" id="MobiDB-lite"/>
    </source>
</evidence>
<dbReference type="GO" id="GO:0051607">
    <property type="term" value="P:defense response to virus"/>
    <property type="evidence" value="ECO:0007669"/>
    <property type="project" value="UniProtKB-KW"/>
</dbReference>
<evidence type="ECO:0000259" key="8">
    <source>
        <dbReference type="Pfam" id="PF03787"/>
    </source>
</evidence>
<evidence type="ECO:0000256" key="1">
    <source>
        <dbReference type="ARBA" id="ARBA00003088"/>
    </source>
</evidence>
<dbReference type="PANTHER" id="PTHR38007:SF1">
    <property type="entry name" value="CRISPR SYSTEM CMS PROTEIN CSM5"/>
    <property type="match status" value="1"/>
</dbReference>
<evidence type="ECO:0000256" key="3">
    <source>
        <dbReference type="ARBA" id="ARBA00016113"/>
    </source>
</evidence>
<comment type="similarity">
    <text evidence="2">Belongs to the CRISPR-associated Csm5 family.</text>
</comment>
<dbReference type="Pfam" id="PF03787">
    <property type="entry name" value="RAMPs"/>
    <property type="match status" value="1"/>
</dbReference>
<feature type="domain" description="CRISPR type III-associated protein" evidence="8">
    <location>
        <begin position="12"/>
        <end position="166"/>
    </location>
</feature>
<reference evidence="9" key="1">
    <citation type="submission" date="2018-07" db="EMBL/GenBank/DDBJ databases">
        <authorList>
            <consortium name="Genoscope - CEA"/>
            <person name="William W."/>
        </authorList>
    </citation>
    <scope>NUCLEOTIDE SEQUENCE</scope>
    <source>
        <strain evidence="9">IK1</strain>
    </source>
</reference>
<keyword evidence="5" id="KW-0051">Antiviral defense</keyword>
<comment type="function">
    <text evidence="1">This subunit might be involved in maturation of a crRNA intermediate to its mature form.</text>
</comment>
<evidence type="ECO:0000256" key="4">
    <source>
        <dbReference type="ARBA" id="ARBA00022884"/>
    </source>
</evidence>
<dbReference type="EMBL" id="UPXX01000029">
    <property type="protein sequence ID" value="VBB44808.1"/>
    <property type="molecule type" value="Genomic_DNA"/>
</dbReference>
<keyword evidence="4" id="KW-0694">RNA-binding</keyword>
<evidence type="ECO:0000256" key="5">
    <source>
        <dbReference type="ARBA" id="ARBA00023118"/>
    </source>
</evidence>
<dbReference type="PANTHER" id="PTHR38007">
    <property type="entry name" value="CRISPR SYSTEM CMS PROTEIN CSM5"/>
    <property type="match status" value="1"/>
</dbReference>
<dbReference type="GO" id="GO:0003723">
    <property type="term" value="F:RNA binding"/>
    <property type="evidence" value="ECO:0007669"/>
    <property type="project" value="UniProtKB-KW"/>
</dbReference>
<name>A0A653AA51_UNCDX</name>
<dbReference type="InterPro" id="IPR005537">
    <property type="entry name" value="RAMP_III_fam"/>
</dbReference>
<proteinExistence type="inferred from homology"/>
<sequence>MTTPRDTKTFEVHLLTPLHIGDGEELRDGLDFVRSTAGLRVISLEDLLISLRSNNAALRELGHGSFHLERFMKAYNLESAVAYTLPVRGGGSPAELRRFIKDAYGRPYLPGTTLKGAIRTALWMTLDRSALPRAKGDFRGFQRAVNALDGKDPHHDFLRFLQVSDSPGLEPEGMLEALDVRFFNLQSPDQAGWKDFGDKKTKNSWNEARGVFVEAARAGGCFVARIGLDSFFQSQTTRLAGALPDCPGIRTPQDLADAVNRHSLSIAQGEQAFFSRYGAAGAGAAKTCAEIAAAIRSLDSSSGECILRLAWGSGWKGMTGDWMSAEDLEAARREKNLGKILCPFCGREKPRRDGPGRYKCTNKNCGKTFGEAERHLFAVFPKTRRLALSPSDGTPCVPLGWVLLRPVEDRRFAGEALVTLEQAAKPPHPHGLAVPEGASDPVSAASDLQPEKAADFGPEEAVEPEKILWPAAVLVWTPNNQTLTANHEGQKAYTKSRDIVPESLHKKLFQKKKPVTADVRVEPIGNGFNILEILPQN</sequence>
<feature type="region of interest" description="Disordered" evidence="7">
    <location>
        <begin position="424"/>
        <end position="444"/>
    </location>
</feature>
<organism evidence="9">
    <name type="scientific">Uncultured Desulfatiglans sp</name>
    <dbReference type="NCBI Taxonomy" id="1748965"/>
    <lineage>
        <taxon>Bacteria</taxon>
        <taxon>Pseudomonadati</taxon>
        <taxon>Thermodesulfobacteriota</taxon>
        <taxon>Desulfobacteria</taxon>
        <taxon>Desulfatiglandales</taxon>
        <taxon>Desulfatiglandaceae</taxon>
        <taxon>Desulfatiglans</taxon>
        <taxon>environmental samples</taxon>
    </lineage>
</organism>
<protein>
    <recommendedName>
        <fullName evidence="3">CRISPR system Cms protein Csm5</fullName>
    </recommendedName>
    <alternativeName>
        <fullName evidence="6">CRISPR type III A-associated protein Csm5</fullName>
    </alternativeName>
</protein>
<gene>
    <name evidence="9" type="ORF">TRIP_B350002</name>
</gene>
<dbReference type="InterPro" id="IPR010173">
    <property type="entry name" value="CRISPR-assoc_Csm5"/>
</dbReference>
<evidence type="ECO:0000313" key="9">
    <source>
        <dbReference type="EMBL" id="VBB44808.1"/>
    </source>
</evidence>
<dbReference type="AlphaFoldDB" id="A0A653AA51"/>
<accession>A0A653AA51</accession>